<evidence type="ECO:0000313" key="2">
    <source>
        <dbReference type="EMBL" id="AGY91631.1"/>
    </source>
</evidence>
<accession>U5T315</accession>
<dbReference type="KEGG" id="spiu:SPICUR_03175"/>
<sequence length="53" mass="5824">MVIGLVIGALVVVWRVEMSHWADLGLLALTGFGAGGWVAWRTRIILRDHHDGT</sequence>
<gene>
    <name evidence="2" type="ORF">SPICUR_03175</name>
</gene>
<name>U5T315_9GAMM</name>
<keyword evidence="3" id="KW-1185">Reference proteome</keyword>
<keyword evidence="1" id="KW-1133">Transmembrane helix</keyword>
<keyword evidence="1" id="KW-0812">Transmembrane</keyword>
<evidence type="ECO:0000313" key="3">
    <source>
        <dbReference type="Proteomes" id="UP000017640"/>
    </source>
</evidence>
<dbReference type="AlphaFoldDB" id="U5T315"/>
<proteinExistence type="predicted"/>
<feature type="transmembrane region" description="Helical" evidence="1">
    <location>
        <begin position="20"/>
        <end position="40"/>
    </location>
</feature>
<dbReference type="STRING" id="1335757.SPICUR_03175"/>
<organism evidence="2 3">
    <name type="scientific">Spiribacter curvatus</name>
    <dbReference type="NCBI Taxonomy" id="1335757"/>
    <lineage>
        <taxon>Bacteria</taxon>
        <taxon>Pseudomonadati</taxon>
        <taxon>Pseudomonadota</taxon>
        <taxon>Gammaproteobacteria</taxon>
        <taxon>Chromatiales</taxon>
        <taxon>Ectothiorhodospiraceae</taxon>
        <taxon>Spiribacter</taxon>
    </lineage>
</organism>
<evidence type="ECO:0000256" key="1">
    <source>
        <dbReference type="SAM" id="Phobius"/>
    </source>
</evidence>
<keyword evidence="1" id="KW-0472">Membrane</keyword>
<protein>
    <submittedName>
        <fullName evidence="2">Uncharacterized protein</fullName>
    </submittedName>
</protein>
<dbReference type="EMBL" id="CP005990">
    <property type="protein sequence ID" value="AGY91631.1"/>
    <property type="molecule type" value="Genomic_DNA"/>
</dbReference>
<dbReference type="Proteomes" id="UP000017640">
    <property type="component" value="Chromosome"/>
</dbReference>
<dbReference type="HOGENOM" id="CLU_3066367_0_0_6"/>
<reference evidence="2 3" key="1">
    <citation type="journal article" date="2013" name="BMC Genomics">
        <title>Genomes of "Spiribacter", a streamlined, successful halophilic bacterium.</title>
        <authorList>
            <person name="Lopez-Perez M."/>
            <person name="Ghai R."/>
            <person name="Leon M.J."/>
            <person name="Rodriguez-Olmos A."/>
            <person name="Copa-Patino J.L."/>
            <person name="Soliveri J."/>
            <person name="Sanchez-Porro C."/>
            <person name="Ventosa A."/>
            <person name="Rodriguez-Valera F."/>
        </authorList>
    </citation>
    <scope>NUCLEOTIDE SEQUENCE [LARGE SCALE GENOMIC DNA]</scope>
    <source>
        <strain evidence="2 3">UAH-SP71</strain>
    </source>
</reference>